<dbReference type="Pfam" id="PF00330">
    <property type="entry name" value="Aconitase"/>
    <property type="match status" value="1"/>
</dbReference>
<evidence type="ECO:0000256" key="4">
    <source>
        <dbReference type="ARBA" id="ARBA00023014"/>
    </source>
</evidence>
<dbReference type="InterPro" id="IPR018136">
    <property type="entry name" value="Aconitase_4Fe-4S_BS"/>
</dbReference>
<dbReference type="PROSITE" id="PS01244">
    <property type="entry name" value="ACONITASE_2"/>
    <property type="match status" value="1"/>
</dbReference>
<feature type="binding site" evidence="6">
    <location>
        <position position="359"/>
    </location>
    <ligand>
        <name>[4Fe-4S] cluster</name>
        <dbReference type="ChEBI" id="CHEBI:49883"/>
    </ligand>
</feature>
<comment type="pathway">
    <text evidence="6">Amino-acid biosynthesis; L-leucine biosynthesis; L-leucine from 3-methyl-2-oxobutanoate: step 2/4.</text>
</comment>
<protein>
    <recommendedName>
        <fullName evidence="6">3-isopropylmalate dehydratase large subunit</fullName>
        <ecNumber evidence="6">4.2.1.33</ecNumber>
    </recommendedName>
    <alternativeName>
        <fullName evidence="6">Alpha-IPM isomerase</fullName>
        <shortName evidence="6">IPMI</shortName>
    </alternativeName>
    <alternativeName>
        <fullName evidence="6">Isopropylmalate isomerase</fullName>
    </alternativeName>
</protein>
<dbReference type="Proteomes" id="UP001407405">
    <property type="component" value="Unassembled WGS sequence"/>
</dbReference>
<comment type="cofactor">
    <cofactor evidence="6">
        <name>[4Fe-4S] cluster</name>
        <dbReference type="ChEBI" id="CHEBI:49883"/>
    </cofactor>
    <text evidence="6">Binds 1 [4Fe-4S] cluster per subunit.</text>
</comment>
<comment type="caution">
    <text evidence="8">The sequence shown here is derived from an EMBL/GenBank/DDBJ whole genome shotgun (WGS) entry which is preliminary data.</text>
</comment>
<feature type="domain" description="Aconitase/3-isopropylmalate dehydratase large subunit alpha/beta/alpha" evidence="7">
    <location>
        <begin position="61"/>
        <end position="407"/>
    </location>
</feature>
<dbReference type="PRINTS" id="PR00415">
    <property type="entry name" value="ACONITASE"/>
</dbReference>
<evidence type="ECO:0000256" key="1">
    <source>
        <dbReference type="ARBA" id="ARBA00022485"/>
    </source>
</evidence>
<dbReference type="NCBIfam" id="TIGR01343">
    <property type="entry name" value="hacA_fam"/>
    <property type="match status" value="1"/>
</dbReference>
<dbReference type="CDD" id="cd01583">
    <property type="entry name" value="IPMI"/>
    <property type="match status" value="1"/>
</dbReference>
<keyword evidence="4 6" id="KW-0411">Iron-sulfur</keyword>
<dbReference type="InterPro" id="IPR006251">
    <property type="entry name" value="Homoacnase/IPMdehydase_lsu"/>
</dbReference>
<evidence type="ECO:0000256" key="3">
    <source>
        <dbReference type="ARBA" id="ARBA00023004"/>
    </source>
</evidence>
<dbReference type="PANTHER" id="PTHR43822">
    <property type="entry name" value="HOMOACONITASE, MITOCHONDRIAL-RELATED"/>
    <property type="match status" value="1"/>
</dbReference>
<evidence type="ECO:0000256" key="2">
    <source>
        <dbReference type="ARBA" id="ARBA00022723"/>
    </source>
</evidence>
<comment type="catalytic activity">
    <reaction evidence="6">
        <text>(2R,3S)-3-isopropylmalate = (2S)-2-isopropylmalate</text>
        <dbReference type="Rhea" id="RHEA:32287"/>
        <dbReference type="ChEBI" id="CHEBI:1178"/>
        <dbReference type="ChEBI" id="CHEBI:35121"/>
        <dbReference type="EC" id="4.2.1.33"/>
    </reaction>
</comment>
<dbReference type="PANTHER" id="PTHR43822:SF2">
    <property type="entry name" value="HOMOACONITASE, MITOCHONDRIAL"/>
    <property type="match status" value="1"/>
</dbReference>
<keyword evidence="1 6" id="KW-0004">4Fe-4S</keyword>
<dbReference type="NCBIfam" id="TIGR02086">
    <property type="entry name" value="IPMI_arch"/>
    <property type="match status" value="1"/>
</dbReference>
<dbReference type="InterPro" id="IPR050067">
    <property type="entry name" value="IPM_dehydratase_rel_enz"/>
</dbReference>
<reference evidence="8 9" key="1">
    <citation type="submission" date="2024-04" db="EMBL/GenBank/DDBJ databases">
        <title>Genome sequencing and metabolic network reconstruction of aminoacids and betaine degradation by Anoxynatronum sibiricum.</title>
        <authorList>
            <person name="Detkova E.N."/>
            <person name="Boltjanskaja Y.V."/>
            <person name="Mardanov A.V."/>
            <person name="Kevbrin V."/>
        </authorList>
    </citation>
    <scope>NUCLEOTIDE SEQUENCE [LARGE SCALE GENOMIC DNA]</scope>
    <source>
        <strain evidence="8 9">Z-7981</strain>
    </source>
</reference>
<feature type="binding site" evidence="6">
    <location>
        <position position="356"/>
    </location>
    <ligand>
        <name>[4Fe-4S] cluster</name>
        <dbReference type="ChEBI" id="CHEBI:49883"/>
    </ligand>
</feature>
<evidence type="ECO:0000313" key="9">
    <source>
        <dbReference type="Proteomes" id="UP001407405"/>
    </source>
</evidence>
<dbReference type="InterPro" id="IPR033941">
    <property type="entry name" value="IPMI_cat"/>
</dbReference>
<keyword evidence="6" id="KW-0028">Amino-acid biosynthesis</keyword>
<dbReference type="InterPro" id="IPR036008">
    <property type="entry name" value="Aconitase_4Fe-4S_dom"/>
</dbReference>
<dbReference type="InterPro" id="IPR015931">
    <property type="entry name" value="Acnase/IPM_dHydase_lsu_aba_1/3"/>
</dbReference>
<evidence type="ECO:0000256" key="5">
    <source>
        <dbReference type="ARBA" id="ARBA00023239"/>
    </source>
</evidence>
<proteinExistence type="inferred from homology"/>
<dbReference type="InterPro" id="IPR001030">
    <property type="entry name" value="Acoase/IPM_deHydtase_lsu_aba"/>
</dbReference>
<evidence type="ECO:0000313" key="8">
    <source>
        <dbReference type="EMBL" id="MEN1761992.1"/>
    </source>
</evidence>
<name>A0ABU9VXU6_9CLOT</name>
<comment type="similarity">
    <text evidence="6">Belongs to the aconitase/IPM isomerase family. LeuC type 2 subfamily.</text>
</comment>
<comment type="function">
    <text evidence="6">Catalyzes the isomerization between 2-isopropylmalate and 3-isopropylmalate, via the formation of 2-isopropylmaleate.</text>
</comment>
<organism evidence="8 9">
    <name type="scientific">Anoxynatronum sibiricum</name>
    <dbReference type="NCBI Taxonomy" id="210623"/>
    <lineage>
        <taxon>Bacteria</taxon>
        <taxon>Bacillati</taxon>
        <taxon>Bacillota</taxon>
        <taxon>Clostridia</taxon>
        <taxon>Eubacteriales</taxon>
        <taxon>Clostridiaceae</taxon>
        <taxon>Anoxynatronum</taxon>
    </lineage>
</organism>
<dbReference type="EMBL" id="JBCITM010000025">
    <property type="protein sequence ID" value="MEN1761992.1"/>
    <property type="molecule type" value="Genomic_DNA"/>
</dbReference>
<feature type="binding site" evidence="6">
    <location>
        <position position="296"/>
    </location>
    <ligand>
        <name>[4Fe-4S] cluster</name>
        <dbReference type="ChEBI" id="CHEBI:49883"/>
    </ligand>
</feature>
<dbReference type="NCBIfam" id="NF001614">
    <property type="entry name" value="PRK00402.1"/>
    <property type="match status" value="1"/>
</dbReference>
<sequence>MHAIEKIMARAAGEPQVKAGEIVTVKVDFAEVNDLYLQTIYSFREMGGTRVWDPEKICFVFDHYAPAPTIRSAQIHKEMREFVREQGLTHHFDINTGVCHQVMPEAGIVRPGMILVATDSHTTTHGAFGAFGTGVGATDMATILISGEMWMRVPEVMKIEINGVLPQGTLAKDVILHVMGQLGASAAVYKAIEFCGTYVEGLGVSDRMVLCNMAVEMGAKTAFMVPNEAVLSYVSQRYGTDFKVPVTDDDFEYPVSHVFDVNGLSPQLAVPHRVDHVMPIDQVEEVPVHQAFIGSCTGGRLEDIAVAADLLRGKKIHPDCRLVLIPASSEVFLEANRKGYIEDLMRAGATISTPGCGPCLGAHEGVIAEGEVCISATNRNFPGRMGSTGGAIYLGSPAVAAVSALMGKLTDPRKHWGGESA</sequence>
<dbReference type="InterPro" id="IPR011826">
    <property type="entry name" value="HAcnase/IPMdehydase_lsu_prok"/>
</dbReference>
<keyword evidence="5 6" id="KW-0456">Lyase</keyword>
<keyword evidence="2 6" id="KW-0479">Metal-binding</keyword>
<keyword evidence="6" id="KW-0100">Branched-chain amino acid biosynthesis</keyword>
<gene>
    <name evidence="6" type="primary">leuC</name>
    <name evidence="8" type="ORF">AAIG11_16000</name>
</gene>
<accession>A0ABU9VXU6</accession>
<evidence type="ECO:0000256" key="6">
    <source>
        <dbReference type="HAMAP-Rule" id="MF_01027"/>
    </source>
</evidence>
<dbReference type="Gene3D" id="3.30.499.10">
    <property type="entry name" value="Aconitase, domain 3"/>
    <property type="match status" value="2"/>
</dbReference>
<keyword evidence="3 6" id="KW-0408">Iron</keyword>
<evidence type="ECO:0000259" key="7">
    <source>
        <dbReference type="Pfam" id="PF00330"/>
    </source>
</evidence>
<keyword evidence="6" id="KW-0432">Leucine biosynthesis</keyword>
<keyword evidence="9" id="KW-1185">Reference proteome</keyword>
<comment type="subunit">
    <text evidence="6">Heterodimer of LeuC and LeuD.</text>
</comment>
<dbReference type="HAMAP" id="MF_01027">
    <property type="entry name" value="LeuC_type2"/>
    <property type="match status" value="1"/>
</dbReference>
<dbReference type="SUPFAM" id="SSF53732">
    <property type="entry name" value="Aconitase iron-sulfur domain"/>
    <property type="match status" value="1"/>
</dbReference>
<dbReference type="EC" id="4.2.1.33" evidence="6"/>